<gene>
    <name evidence="1" type="ORF">EV132_10862</name>
</gene>
<evidence type="ECO:0000313" key="2">
    <source>
        <dbReference type="Proteomes" id="UP000294576"/>
    </source>
</evidence>
<dbReference type="AlphaFoldDB" id="A0A4R3Q2R0"/>
<sequence length="42" mass="4538">MPIMAMTENLILNPWLQAREALSDTSQGTSIFIGCLRIGGST</sequence>
<evidence type="ECO:0000313" key="1">
    <source>
        <dbReference type="EMBL" id="TCU14694.1"/>
    </source>
</evidence>
<reference evidence="1 2" key="1">
    <citation type="submission" date="2019-03" db="EMBL/GenBank/DDBJ databases">
        <title>Genomic Encyclopedia of Type Strains, Phase IV (KMG-V): Genome sequencing to study the core and pangenomes of soil and plant-associated prokaryotes.</title>
        <authorList>
            <person name="Whitman W."/>
        </authorList>
    </citation>
    <scope>NUCLEOTIDE SEQUENCE [LARGE SCALE GENOMIC DNA]</scope>
    <source>
        <strain evidence="1 2">Hc14</strain>
    </source>
</reference>
<comment type="caution">
    <text evidence="1">The sequence shown here is derived from an EMBL/GenBank/DDBJ whole genome shotgun (WGS) entry which is preliminary data.</text>
</comment>
<accession>A0A4R3Q2R0</accession>
<protein>
    <submittedName>
        <fullName evidence="1">Uncharacterized protein</fullName>
    </submittedName>
</protein>
<dbReference type="Proteomes" id="UP000294576">
    <property type="component" value="Unassembled WGS sequence"/>
</dbReference>
<proteinExistence type="predicted"/>
<dbReference type="EMBL" id="SMBH01000008">
    <property type="protein sequence ID" value="TCU14694.1"/>
    <property type="molecule type" value="Genomic_DNA"/>
</dbReference>
<name>A0A4R3Q2R0_RHISU</name>
<organism evidence="1 2">
    <name type="scientific">Rhizobium sullae</name>
    <name type="common">Rhizobium hedysari</name>
    <dbReference type="NCBI Taxonomy" id="50338"/>
    <lineage>
        <taxon>Bacteria</taxon>
        <taxon>Pseudomonadati</taxon>
        <taxon>Pseudomonadota</taxon>
        <taxon>Alphaproteobacteria</taxon>
        <taxon>Hyphomicrobiales</taxon>
        <taxon>Rhizobiaceae</taxon>
        <taxon>Rhizobium/Agrobacterium group</taxon>
        <taxon>Rhizobium</taxon>
    </lineage>
</organism>